<dbReference type="PATRIC" id="fig|452.5.peg.6"/>
<protein>
    <recommendedName>
        <fullName evidence="4">Transmembrane protein</fullName>
    </recommendedName>
</protein>
<sequence length="225" mass="25447">MPGILPIDLANQLTGFFGNRIDFSNFARTSTTKGITSYSTRQVYDRLYIWGGIIAGAAGGWLLEDCLVDSDGYAPMALFIAAGVLGGFYFTHKQVMQTKLDLRDKLIKDGKQIKSDIREKLNELPERFEEEDKRFLESRVNELIELISQFSMSNQDRSNATLTLDRRKRGLQNLLTTINDWLLDEETDQKVVLDFLNQSDETLLNHLIKGEPVFLAETGSPHPGI</sequence>
<dbReference type="Proteomes" id="UP000054877">
    <property type="component" value="Unassembled WGS sequence"/>
</dbReference>
<reference evidence="2 3" key="1">
    <citation type="submission" date="2015-11" db="EMBL/GenBank/DDBJ databases">
        <title>Genomic analysis of 38 Legionella species identifies large and diverse effector repertoires.</title>
        <authorList>
            <person name="Burstein D."/>
            <person name="Amaro F."/>
            <person name="Zusman T."/>
            <person name="Lifshitz Z."/>
            <person name="Cohen O."/>
            <person name="Gilbert J.A."/>
            <person name="Pupko T."/>
            <person name="Shuman H.A."/>
            <person name="Segal G."/>
        </authorList>
    </citation>
    <scope>NUCLEOTIDE SEQUENCE [LARGE SCALE GENOMIC DNA]</scope>
    <source>
        <strain evidence="2 3">Mt.St.Helens-9</strain>
    </source>
</reference>
<gene>
    <name evidence="2" type="ORF">Lspi_0004</name>
</gene>
<evidence type="ECO:0008006" key="4">
    <source>
        <dbReference type="Google" id="ProtNLM"/>
    </source>
</evidence>
<keyword evidence="1" id="KW-1133">Transmembrane helix</keyword>
<dbReference type="OrthoDB" id="5638875at2"/>
<name>A0A0W0ZAT1_LEGSP</name>
<feature type="transmembrane region" description="Helical" evidence="1">
    <location>
        <begin position="47"/>
        <end position="63"/>
    </location>
</feature>
<dbReference type="RefSeq" id="WP_058481951.1">
    <property type="nucleotide sequence ID" value="NZ_CAAAII010000002.1"/>
</dbReference>
<keyword evidence="1" id="KW-0812">Transmembrane</keyword>
<evidence type="ECO:0000313" key="2">
    <source>
        <dbReference type="EMBL" id="KTD66241.1"/>
    </source>
</evidence>
<dbReference type="EMBL" id="LNYX01000001">
    <property type="protein sequence ID" value="KTD66241.1"/>
    <property type="molecule type" value="Genomic_DNA"/>
</dbReference>
<keyword evidence="3" id="KW-1185">Reference proteome</keyword>
<evidence type="ECO:0000256" key="1">
    <source>
        <dbReference type="SAM" id="Phobius"/>
    </source>
</evidence>
<dbReference type="STRING" id="452.Lspi_0004"/>
<keyword evidence="1" id="KW-0472">Membrane</keyword>
<comment type="caution">
    <text evidence="2">The sequence shown here is derived from an EMBL/GenBank/DDBJ whole genome shotgun (WGS) entry which is preliminary data.</text>
</comment>
<evidence type="ECO:0000313" key="3">
    <source>
        <dbReference type="Proteomes" id="UP000054877"/>
    </source>
</evidence>
<dbReference type="AlphaFoldDB" id="A0A0W0ZAT1"/>
<feature type="transmembrane region" description="Helical" evidence="1">
    <location>
        <begin position="75"/>
        <end position="91"/>
    </location>
</feature>
<accession>A0A0W0ZAT1</accession>
<proteinExistence type="predicted"/>
<organism evidence="2 3">
    <name type="scientific">Legionella spiritensis</name>
    <dbReference type="NCBI Taxonomy" id="452"/>
    <lineage>
        <taxon>Bacteria</taxon>
        <taxon>Pseudomonadati</taxon>
        <taxon>Pseudomonadota</taxon>
        <taxon>Gammaproteobacteria</taxon>
        <taxon>Legionellales</taxon>
        <taxon>Legionellaceae</taxon>
        <taxon>Legionella</taxon>
    </lineage>
</organism>